<feature type="compositionally biased region" description="Basic and acidic residues" evidence="1">
    <location>
        <begin position="13"/>
        <end position="26"/>
    </location>
</feature>
<name>A0AAN9A125_HALRR</name>
<feature type="non-terminal residue" evidence="2">
    <location>
        <position position="95"/>
    </location>
</feature>
<keyword evidence="3" id="KW-1185">Reference proteome</keyword>
<feature type="region of interest" description="Disordered" evidence="1">
    <location>
        <begin position="1"/>
        <end position="67"/>
    </location>
</feature>
<protein>
    <submittedName>
        <fullName evidence="2">Uncharacterized protein</fullName>
    </submittedName>
</protein>
<feature type="compositionally biased region" description="Pro residues" evidence="1">
    <location>
        <begin position="28"/>
        <end position="37"/>
    </location>
</feature>
<dbReference type="Proteomes" id="UP001381693">
    <property type="component" value="Unassembled WGS sequence"/>
</dbReference>
<organism evidence="2 3">
    <name type="scientific">Halocaridina rubra</name>
    <name type="common">Hawaiian red shrimp</name>
    <dbReference type="NCBI Taxonomy" id="373956"/>
    <lineage>
        <taxon>Eukaryota</taxon>
        <taxon>Metazoa</taxon>
        <taxon>Ecdysozoa</taxon>
        <taxon>Arthropoda</taxon>
        <taxon>Crustacea</taxon>
        <taxon>Multicrustacea</taxon>
        <taxon>Malacostraca</taxon>
        <taxon>Eumalacostraca</taxon>
        <taxon>Eucarida</taxon>
        <taxon>Decapoda</taxon>
        <taxon>Pleocyemata</taxon>
        <taxon>Caridea</taxon>
        <taxon>Atyoidea</taxon>
        <taxon>Atyidae</taxon>
        <taxon>Halocaridina</taxon>
    </lineage>
</organism>
<feature type="compositionally biased region" description="Polar residues" evidence="1">
    <location>
        <begin position="1"/>
        <end position="10"/>
    </location>
</feature>
<gene>
    <name evidence="2" type="ORF">SK128_019030</name>
</gene>
<evidence type="ECO:0000313" key="3">
    <source>
        <dbReference type="Proteomes" id="UP001381693"/>
    </source>
</evidence>
<comment type="caution">
    <text evidence="2">The sequence shown here is derived from an EMBL/GenBank/DDBJ whole genome shotgun (WGS) entry which is preliminary data.</text>
</comment>
<sequence length="95" mass="10456">MATTLEQQVSGLKLDEKSSPHLKDSPTDLPPPPPPPSATSKDSSKKEEEGGEEEKKENGKEEKDEPAILTNILEDENFQCCMGEQCFLGDPKLKE</sequence>
<dbReference type="AlphaFoldDB" id="A0AAN9A125"/>
<proteinExistence type="predicted"/>
<reference evidence="2 3" key="1">
    <citation type="submission" date="2023-11" db="EMBL/GenBank/DDBJ databases">
        <title>Halocaridina rubra genome assembly.</title>
        <authorList>
            <person name="Smith C."/>
        </authorList>
    </citation>
    <scope>NUCLEOTIDE SEQUENCE [LARGE SCALE GENOMIC DNA]</scope>
    <source>
        <strain evidence="2">EP-1</strain>
        <tissue evidence="2">Whole</tissue>
    </source>
</reference>
<feature type="compositionally biased region" description="Basic and acidic residues" evidence="1">
    <location>
        <begin position="42"/>
        <end position="66"/>
    </location>
</feature>
<dbReference type="EMBL" id="JAXCGZ010019852">
    <property type="protein sequence ID" value="KAK7065797.1"/>
    <property type="molecule type" value="Genomic_DNA"/>
</dbReference>
<accession>A0AAN9A125</accession>
<evidence type="ECO:0000313" key="2">
    <source>
        <dbReference type="EMBL" id="KAK7065797.1"/>
    </source>
</evidence>
<evidence type="ECO:0000256" key="1">
    <source>
        <dbReference type="SAM" id="MobiDB-lite"/>
    </source>
</evidence>